<keyword evidence="2" id="KW-1185">Reference proteome</keyword>
<sequence length="129" mass="14323">MENYSGVAPNKFVLKPINHCKCQGCERKLMKVEKLSQKIPGVHSTSIDASAWQVTISGTVNSQQVVWLLKRKANLSLEEIPPPEPRQGNYFPPPEPAASYAPSAPPWPYDVVTLTDHRDRSPSSCNILL</sequence>
<gene>
    <name evidence="1" type="ORF">Vadar_010768</name>
</gene>
<organism evidence="1 2">
    <name type="scientific">Vaccinium darrowii</name>
    <dbReference type="NCBI Taxonomy" id="229202"/>
    <lineage>
        <taxon>Eukaryota</taxon>
        <taxon>Viridiplantae</taxon>
        <taxon>Streptophyta</taxon>
        <taxon>Embryophyta</taxon>
        <taxon>Tracheophyta</taxon>
        <taxon>Spermatophyta</taxon>
        <taxon>Magnoliopsida</taxon>
        <taxon>eudicotyledons</taxon>
        <taxon>Gunneridae</taxon>
        <taxon>Pentapetalae</taxon>
        <taxon>asterids</taxon>
        <taxon>Ericales</taxon>
        <taxon>Ericaceae</taxon>
        <taxon>Vaccinioideae</taxon>
        <taxon>Vaccinieae</taxon>
        <taxon>Vaccinium</taxon>
    </lineage>
</organism>
<dbReference type="Proteomes" id="UP000828048">
    <property type="component" value="Chromosome 2"/>
</dbReference>
<comment type="caution">
    <text evidence="1">The sequence shown here is derived from an EMBL/GenBank/DDBJ whole genome shotgun (WGS) entry which is preliminary data.</text>
</comment>
<accession>A0ACB7WZN3</accession>
<protein>
    <submittedName>
        <fullName evidence="1">Uncharacterized protein</fullName>
    </submittedName>
</protein>
<reference evidence="1 2" key="1">
    <citation type="journal article" date="2021" name="Hortic Res">
        <title>High-quality reference genome and annotation aids understanding of berry development for evergreen blueberry (Vaccinium darrowii).</title>
        <authorList>
            <person name="Yu J."/>
            <person name="Hulse-Kemp A.M."/>
            <person name="Babiker E."/>
            <person name="Staton M."/>
        </authorList>
    </citation>
    <scope>NUCLEOTIDE SEQUENCE [LARGE SCALE GENOMIC DNA]</scope>
    <source>
        <strain evidence="2">cv. NJ 8807/NJ 8810</strain>
        <tissue evidence="1">Young leaf</tissue>
    </source>
</reference>
<name>A0ACB7WZN3_9ERIC</name>
<proteinExistence type="predicted"/>
<evidence type="ECO:0000313" key="1">
    <source>
        <dbReference type="EMBL" id="KAH7833886.1"/>
    </source>
</evidence>
<evidence type="ECO:0000313" key="2">
    <source>
        <dbReference type="Proteomes" id="UP000828048"/>
    </source>
</evidence>
<dbReference type="EMBL" id="CM037152">
    <property type="protein sequence ID" value="KAH7833886.1"/>
    <property type="molecule type" value="Genomic_DNA"/>
</dbReference>